<dbReference type="SMART" id="SM00324">
    <property type="entry name" value="RhoGAP"/>
    <property type="match status" value="1"/>
</dbReference>
<dbReference type="VEuPathDB" id="HostDB:geneid_770740"/>
<dbReference type="PROSITE" id="PS50003">
    <property type="entry name" value="PH_DOMAIN"/>
    <property type="match status" value="1"/>
</dbReference>
<keyword evidence="3" id="KW-1185">Reference proteome</keyword>
<dbReference type="SUPFAM" id="SSF50729">
    <property type="entry name" value="PH domain-like"/>
    <property type="match status" value="1"/>
</dbReference>
<dbReference type="InterPro" id="IPR050729">
    <property type="entry name" value="Rho-GAP"/>
</dbReference>
<dbReference type="SUPFAM" id="SSF51045">
    <property type="entry name" value="WW domain"/>
    <property type="match status" value="1"/>
</dbReference>
<dbReference type="PROSITE" id="PS50002">
    <property type="entry name" value="SH3"/>
    <property type="match status" value="1"/>
</dbReference>
<dbReference type="Gene3D" id="1.10.555.10">
    <property type="entry name" value="Rho GTPase activation protein"/>
    <property type="match status" value="1"/>
</dbReference>
<dbReference type="SMART" id="SM00456">
    <property type="entry name" value="WW"/>
    <property type="match status" value="1"/>
</dbReference>
<dbReference type="FunFam" id="1.10.555.10:FF:000003">
    <property type="entry name" value="Putative rho GTPase-activating protein 12"/>
    <property type="match status" value="1"/>
</dbReference>
<dbReference type="Pfam" id="PF00169">
    <property type="entry name" value="PH"/>
    <property type="match status" value="1"/>
</dbReference>
<feature type="region of interest" description="Disordered" evidence="1">
    <location>
        <begin position="126"/>
        <end position="150"/>
    </location>
</feature>
<dbReference type="PANTHER" id="PTHR23176:SF104">
    <property type="entry name" value="RHO GTPASE-ACTIVATING PROTEIN 27"/>
    <property type="match status" value="1"/>
</dbReference>
<dbReference type="InterPro" id="IPR001202">
    <property type="entry name" value="WW_dom"/>
</dbReference>
<dbReference type="SUPFAM" id="SSF48350">
    <property type="entry name" value="GTPase activation domain, GAP"/>
    <property type="match status" value="1"/>
</dbReference>
<reference evidence="2" key="2">
    <citation type="submission" date="2025-08" db="UniProtKB">
        <authorList>
            <consortium name="Ensembl"/>
        </authorList>
    </citation>
    <scope>IDENTIFICATION</scope>
    <source>
        <strain evidence="2">broiler</strain>
    </source>
</reference>
<dbReference type="PROSITE" id="PS50238">
    <property type="entry name" value="RHOGAP"/>
    <property type="match status" value="1"/>
</dbReference>
<dbReference type="Gene3D" id="2.30.30.40">
    <property type="entry name" value="SH3 Domains"/>
    <property type="match status" value="1"/>
</dbReference>
<proteinExistence type="predicted"/>
<dbReference type="InterPro" id="IPR036020">
    <property type="entry name" value="WW_dom_sf"/>
</dbReference>
<dbReference type="SMART" id="SM00233">
    <property type="entry name" value="PH"/>
    <property type="match status" value="1"/>
</dbReference>
<organism evidence="2 3">
    <name type="scientific">Gallus gallus</name>
    <name type="common">Chicken</name>
    <dbReference type="NCBI Taxonomy" id="9031"/>
    <lineage>
        <taxon>Eukaryota</taxon>
        <taxon>Metazoa</taxon>
        <taxon>Chordata</taxon>
        <taxon>Craniata</taxon>
        <taxon>Vertebrata</taxon>
        <taxon>Euteleostomi</taxon>
        <taxon>Archelosauria</taxon>
        <taxon>Archosauria</taxon>
        <taxon>Dinosauria</taxon>
        <taxon>Saurischia</taxon>
        <taxon>Theropoda</taxon>
        <taxon>Coelurosauria</taxon>
        <taxon>Aves</taxon>
        <taxon>Neognathae</taxon>
        <taxon>Galloanserae</taxon>
        <taxon>Galliformes</taxon>
        <taxon>Phasianidae</taxon>
        <taxon>Phasianinae</taxon>
        <taxon>Gallus</taxon>
    </lineage>
</organism>
<reference evidence="2" key="3">
    <citation type="submission" date="2025-09" db="UniProtKB">
        <authorList>
            <consortium name="Ensembl"/>
        </authorList>
    </citation>
    <scope>IDENTIFICATION</scope>
    <source>
        <strain evidence="2">broiler</strain>
    </source>
</reference>
<dbReference type="PANTHER" id="PTHR23176">
    <property type="entry name" value="RHO/RAC/CDC GTPASE-ACTIVATING PROTEIN"/>
    <property type="match status" value="1"/>
</dbReference>
<feature type="region of interest" description="Disordered" evidence="1">
    <location>
        <begin position="460"/>
        <end position="494"/>
    </location>
</feature>
<dbReference type="InterPro" id="IPR000198">
    <property type="entry name" value="RhoGAP_dom"/>
</dbReference>
<dbReference type="OrthoDB" id="79452at2759"/>
<dbReference type="GO" id="GO:0007165">
    <property type="term" value="P:signal transduction"/>
    <property type="evidence" value="ECO:0007669"/>
    <property type="project" value="InterPro"/>
</dbReference>
<protein>
    <submittedName>
        <fullName evidence="2">Rho GTPase activating protein 27</fullName>
    </submittedName>
</protein>
<dbReference type="OMA" id="MLIRAGW"/>
<dbReference type="CTD" id="201176"/>
<dbReference type="Gene3D" id="2.30.29.30">
    <property type="entry name" value="Pleckstrin-homology domain (PH domain)/Phosphotyrosine-binding domain (PTB)"/>
    <property type="match status" value="1"/>
</dbReference>
<dbReference type="RefSeq" id="XP_040548013.1">
    <property type="nucleotide sequence ID" value="XM_040692079.2"/>
</dbReference>
<dbReference type="CDD" id="cd04403">
    <property type="entry name" value="RhoGAP_ARHGAP27_15_12_9"/>
    <property type="match status" value="1"/>
</dbReference>
<dbReference type="Bgee" id="ENSGALG00000044230">
    <property type="expression patterns" value="Expressed in granulocyte and 11 other cell types or tissues"/>
</dbReference>
<gene>
    <name evidence="2" type="primary">ARHGAP27</name>
</gene>
<dbReference type="Pfam" id="PF00397">
    <property type="entry name" value="WW"/>
    <property type="match status" value="1"/>
</dbReference>
<dbReference type="FunFam" id="2.30.29.30:FF:000206">
    <property type="entry name" value="Rho GTPase activating protein 27"/>
    <property type="match status" value="1"/>
</dbReference>
<dbReference type="InterPro" id="IPR008936">
    <property type="entry name" value="Rho_GTPase_activation_prot"/>
</dbReference>
<dbReference type="InterPro" id="IPR036028">
    <property type="entry name" value="SH3-like_dom_sf"/>
</dbReference>
<dbReference type="SUPFAM" id="SSF50044">
    <property type="entry name" value="SH3-domain"/>
    <property type="match status" value="1"/>
</dbReference>
<dbReference type="AlphaFoldDB" id="A0A3Q3AQ16"/>
<sequence>MEAEEVYVLVEYGFEYRTKDGTVVSIHPNERYVLLGRTNEHWWHVRRSGDARPFYVPAQYVKELPPMAAPQPLYPEEMESYGYPAVRVGPHPTESSGRRREAQERREPEDPSAHIYLNLQELQREVAARSAAPQPHSPPHSPPHSAHWETHRDTESGHLFYYNPSTGETTWDCPFQRGEDAVSPGASPPAWGHRDDSTALPYGSVTGEGLWDPHCVGDGPRDEETGMMPYSPMERRPPTPEADYPELSPDELEVYPEEDCSPPGSYQWGAAPYAPPRRHQELTVSPRWYGPPGDHEQFGTETVLAGGLHQRASSSSSQDSGLFPWPGGTPVSPGLREEKLKSLDKAGVLNRTKTMDRGKRIRKNWSSSWTVLEGGILTFFKDSKHSSAGALRHPTTLTTPEHTVELRGAAIAWASKEKSSKKNVLELRTREGSEFLIQHDSEQIVSTWQRAIADSIAQMGSDVPTEEDAESGTEFGSREKLGAPNAADGDSSKVRNKLRKFLQRRPTLQSLRERGYIKDQVFGCSLQALCEREHGTVPHFVQQCIHSVERRGLDIDGLYRVSGNLATIQKLRYKVDHEEHLDLDDGRWEDVHVITGALKLFFRELPEPLVPFGHFDKFIAAIKMQDPLRKGRCIRDLVRSLPPANHDTMKVLFRHLCRVIEFKEENRMSVQSIAIVFGPTLLRAPSEEGSMAVHMVFQNQVVELILNQYGHIFPDG</sequence>
<dbReference type="InterPro" id="IPR011993">
    <property type="entry name" value="PH-like_dom_sf"/>
</dbReference>
<dbReference type="SMR" id="A0A3Q3AQ16"/>
<dbReference type="CDD" id="cd13233">
    <property type="entry name" value="PH_ARHGAP9-like"/>
    <property type="match status" value="1"/>
</dbReference>
<evidence type="ECO:0000313" key="2">
    <source>
        <dbReference type="Ensembl" id="ENSGALP00010034859.1"/>
    </source>
</evidence>
<dbReference type="GeneTree" id="ENSGT00950000182860"/>
<dbReference type="CDD" id="cd00201">
    <property type="entry name" value="WW"/>
    <property type="match status" value="1"/>
</dbReference>
<dbReference type="PROSITE" id="PS01159">
    <property type="entry name" value="WW_DOMAIN_1"/>
    <property type="match status" value="1"/>
</dbReference>
<dbReference type="GeneID" id="770740"/>
<dbReference type="RefSeq" id="XP_024999770.1">
    <property type="nucleotide sequence ID" value="XM_025144002.3"/>
</dbReference>
<dbReference type="PROSITE" id="PS50020">
    <property type="entry name" value="WW_DOMAIN_2"/>
    <property type="match status" value="1"/>
</dbReference>
<evidence type="ECO:0000313" key="3">
    <source>
        <dbReference type="Proteomes" id="UP000000539"/>
    </source>
</evidence>
<feature type="region of interest" description="Disordered" evidence="1">
    <location>
        <begin position="84"/>
        <end position="113"/>
    </location>
</feature>
<feature type="region of interest" description="Disordered" evidence="1">
    <location>
        <begin position="307"/>
        <end position="335"/>
    </location>
</feature>
<dbReference type="InterPro" id="IPR001452">
    <property type="entry name" value="SH3_domain"/>
</dbReference>
<reference evidence="2" key="1">
    <citation type="submission" date="2020-11" db="EMBL/GenBank/DDBJ databases">
        <title>Gallus gallus (Chicken) genome, bGalGal1, GRCg7b, maternal haplotype autosomes + Z &amp; W.</title>
        <authorList>
            <person name="Warren W."/>
            <person name="Formenti G."/>
            <person name="Fedrigo O."/>
            <person name="Haase B."/>
            <person name="Mountcastle J."/>
            <person name="Balacco J."/>
            <person name="Tracey A."/>
            <person name="Schneider V."/>
            <person name="Okimoto R."/>
            <person name="Cheng H."/>
            <person name="Hawken R."/>
            <person name="Howe K."/>
            <person name="Jarvis E.D."/>
        </authorList>
    </citation>
    <scope>NUCLEOTIDE SEQUENCE [LARGE SCALE GENOMIC DNA]</scope>
    <source>
        <strain evidence="2">Broiler</strain>
    </source>
</reference>
<feature type="compositionally biased region" description="Basic and acidic residues" evidence="1">
    <location>
        <begin position="96"/>
        <end position="112"/>
    </location>
</feature>
<dbReference type="Pfam" id="PF00620">
    <property type="entry name" value="RhoGAP"/>
    <property type="match status" value="1"/>
</dbReference>
<name>A0A3Q3AQ16_CHICK</name>
<accession>A0A3Q3AQ16</accession>
<dbReference type="InterPro" id="IPR001849">
    <property type="entry name" value="PH_domain"/>
</dbReference>
<evidence type="ECO:0000256" key="1">
    <source>
        <dbReference type="SAM" id="MobiDB-lite"/>
    </source>
</evidence>
<dbReference type="Ensembl" id="ENSGALT00010057351.1">
    <property type="protein sequence ID" value="ENSGALP00010034859.1"/>
    <property type="gene ID" value="ENSGALG00010023551.1"/>
</dbReference>
<dbReference type="Gene3D" id="2.20.70.10">
    <property type="match status" value="1"/>
</dbReference>
<dbReference type="Proteomes" id="UP000000539">
    <property type="component" value="Chromosome 27"/>
</dbReference>